<dbReference type="PANTHER" id="PTHR46148">
    <property type="entry name" value="CHROMO DOMAIN-CONTAINING PROTEIN"/>
    <property type="match status" value="1"/>
</dbReference>
<sequence length="124" mass="14838">MEPYEALYGCRCRTLLCWTELGERKVLGLELVQETEGTDRKKSYTDLKQKEIKFNVDYWYLCGKKVLKFGRKDKLSLRFIGPYRILKRIGLLELPPELERIYDVFYVSMLRRYRSGPSYIIPIE</sequence>
<evidence type="ECO:0000313" key="2">
    <source>
        <dbReference type="EMBL" id="KAA3474694.1"/>
    </source>
</evidence>
<keyword evidence="3" id="KW-1185">Reference proteome</keyword>
<dbReference type="EMBL" id="SMMG02000005">
    <property type="protein sequence ID" value="KAA3474694.1"/>
    <property type="molecule type" value="Genomic_DNA"/>
</dbReference>
<dbReference type="AlphaFoldDB" id="A0A5B6W0E6"/>
<feature type="domain" description="Tf2-1-like SH3-like" evidence="1">
    <location>
        <begin position="61"/>
        <end position="114"/>
    </location>
</feature>
<dbReference type="PANTHER" id="PTHR46148:SF44">
    <property type="entry name" value="GAG-POL POLYPROTEIN"/>
    <property type="match status" value="1"/>
</dbReference>
<accession>A0A5B6W0E6</accession>
<dbReference type="InterPro" id="IPR056924">
    <property type="entry name" value="SH3_Tf2-1"/>
</dbReference>
<evidence type="ECO:0000259" key="1">
    <source>
        <dbReference type="Pfam" id="PF24626"/>
    </source>
</evidence>
<protein>
    <submittedName>
        <fullName evidence="2">DNA/RNA polymerases superfamily protein</fullName>
    </submittedName>
</protein>
<organism evidence="2 3">
    <name type="scientific">Gossypium australe</name>
    <dbReference type="NCBI Taxonomy" id="47621"/>
    <lineage>
        <taxon>Eukaryota</taxon>
        <taxon>Viridiplantae</taxon>
        <taxon>Streptophyta</taxon>
        <taxon>Embryophyta</taxon>
        <taxon>Tracheophyta</taxon>
        <taxon>Spermatophyta</taxon>
        <taxon>Magnoliopsida</taxon>
        <taxon>eudicotyledons</taxon>
        <taxon>Gunneridae</taxon>
        <taxon>Pentapetalae</taxon>
        <taxon>rosids</taxon>
        <taxon>malvids</taxon>
        <taxon>Malvales</taxon>
        <taxon>Malvaceae</taxon>
        <taxon>Malvoideae</taxon>
        <taxon>Gossypium</taxon>
    </lineage>
</organism>
<evidence type="ECO:0000313" key="3">
    <source>
        <dbReference type="Proteomes" id="UP000325315"/>
    </source>
</evidence>
<dbReference type="Proteomes" id="UP000325315">
    <property type="component" value="Unassembled WGS sequence"/>
</dbReference>
<gene>
    <name evidence="2" type="ORF">EPI10_024959</name>
</gene>
<reference evidence="3" key="1">
    <citation type="journal article" date="2019" name="Plant Biotechnol. J.">
        <title>Genome sequencing of the Australian wild diploid species Gossypium australe highlights disease resistance and delayed gland morphogenesis.</title>
        <authorList>
            <person name="Cai Y."/>
            <person name="Cai X."/>
            <person name="Wang Q."/>
            <person name="Wang P."/>
            <person name="Zhang Y."/>
            <person name="Cai C."/>
            <person name="Xu Y."/>
            <person name="Wang K."/>
            <person name="Zhou Z."/>
            <person name="Wang C."/>
            <person name="Geng S."/>
            <person name="Li B."/>
            <person name="Dong Q."/>
            <person name="Hou Y."/>
            <person name="Wang H."/>
            <person name="Ai P."/>
            <person name="Liu Z."/>
            <person name="Yi F."/>
            <person name="Sun M."/>
            <person name="An G."/>
            <person name="Cheng J."/>
            <person name="Zhang Y."/>
            <person name="Shi Q."/>
            <person name="Xie Y."/>
            <person name="Shi X."/>
            <person name="Chang Y."/>
            <person name="Huang F."/>
            <person name="Chen Y."/>
            <person name="Hong S."/>
            <person name="Mi L."/>
            <person name="Sun Q."/>
            <person name="Zhang L."/>
            <person name="Zhou B."/>
            <person name="Peng R."/>
            <person name="Zhang X."/>
            <person name="Liu F."/>
        </authorList>
    </citation>
    <scope>NUCLEOTIDE SEQUENCE [LARGE SCALE GENOMIC DNA]</scope>
    <source>
        <strain evidence="3">cv. PA1801</strain>
    </source>
</reference>
<comment type="caution">
    <text evidence="2">The sequence shown here is derived from an EMBL/GenBank/DDBJ whole genome shotgun (WGS) entry which is preliminary data.</text>
</comment>
<proteinExistence type="predicted"/>
<dbReference type="Pfam" id="PF24626">
    <property type="entry name" value="SH3_Tf2-1"/>
    <property type="match status" value="1"/>
</dbReference>
<dbReference type="OrthoDB" id="1738613at2759"/>
<name>A0A5B6W0E6_9ROSI</name>